<comment type="subunit">
    <text evidence="10">Probably a homodimer.</text>
</comment>
<name>A0A8J6P7Z0_9FIRM</name>
<evidence type="ECO:0000256" key="4">
    <source>
        <dbReference type="ARBA" id="ARBA00022692"/>
    </source>
</evidence>
<dbReference type="Pfam" id="PF02457">
    <property type="entry name" value="DAC"/>
    <property type="match status" value="1"/>
</dbReference>
<feature type="transmembrane region" description="Helical" evidence="10">
    <location>
        <begin position="17"/>
        <end position="36"/>
    </location>
</feature>
<dbReference type="PROSITE" id="PS51794">
    <property type="entry name" value="DAC"/>
    <property type="match status" value="1"/>
</dbReference>
<comment type="function">
    <text evidence="10">Catalyzes the condensation of 2 ATP molecules into cyclic di-AMP (c-di-AMP), a second messenger used to regulate differing processes in different bacteria.</text>
</comment>
<evidence type="ECO:0000256" key="8">
    <source>
        <dbReference type="ARBA" id="ARBA00022989"/>
    </source>
</evidence>
<evidence type="ECO:0000256" key="6">
    <source>
        <dbReference type="ARBA" id="ARBA00022741"/>
    </source>
</evidence>
<reference evidence="12" key="1">
    <citation type="submission" date="2020-08" db="EMBL/GenBank/DDBJ databases">
        <title>Genome public.</title>
        <authorList>
            <person name="Liu C."/>
            <person name="Sun Q."/>
        </authorList>
    </citation>
    <scope>NUCLEOTIDE SEQUENCE</scope>
    <source>
        <strain evidence="12">NSJ-15</strain>
    </source>
</reference>
<feature type="domain" description="DAC" evidence="11">
    <location>
        <begin position="90"/>
        <end position="255"/>
    </location>
</feature>
<protein>
    <recommendedName>
        <fullName evidence="10">Diadenylate cyclase</fullName>
        <shortName evidence="10">DAC</shortName>
        <ecNumber evidence="10">2.7.7.85</ecNumber>
    </recommendedName>
    <alternativeName>
        <fullName evidence="10">Cyclic-di-AMP synthase</fullName>
        <shortName evidence="10">c-di-AMP synthase</shortName>
    </alternativeName>
</protein>
<feature type="transmembrane region" description="Helical" evidence="10">
    <location>
        <begin position="72"/>
        <end position="89"/>
    </location>
</feature>
<dbReference type="Gene3D" id="3.40.1700.10">
    <property type="entry name" value="DNA integrity scanning protein, DisA, N-terminal domain"/>
    <property type="match status" value="1"/>
</dbReference>
<dbReference type="InterPro" id="IPR034701">
    <property type="entry name" value="CdaA"/>
</dbReference>
<dbReference type="InterPro" id="IPR014046">
    <property type="entry name" value="C-di-AMP_synthase"/>
</dbReference>
<dbReference type="InterPro" id="IPR003390">
    <property type="entry name" value="DNA_integrity_scan_DisA_N"/>
</dbReference>
<evidence type="ECO:0000256" key="3">
    <source>
        <dbReference type="ARBA" id="ARBA00022679"/>
    </source>
</evidence>
<feature type="transmembrane region" description="Helical" evidence="10">
    <location>
        <begin position="48"/>
        <end position="66"/>
    </location>
</feature>
<keyword evidence="5 10" id="KW-0548">Nucleotidyltransferase</keyword>
<accession>A0A8J6P7Z0</accession>
<evidence type="ECO:0000256" key="9">
    <source>
        <dbReference type="ARBA" id="ARBA00023136"/>
    </source>
</evidence>
<dbReference type="Pfam" id="PF19293">
    <property type="entry name" value="CdaA_N"/>
    <property type="match status" value="1"/>
</dbReference>
<dbReference type="InterPro" id="IPR036888">
    <property type="entry name" value="DNA_integrity_DisA_N_sf"/>
</dbReference>
<keyword evidence="9 10" id="KW-0472">Membrane</keyword>
<dbReference type="Proteomes" id="UP000632659">
    <property type="component" value="Unassembled WGS sequence"/>
</dbReference>
<keyword evidence="6 10" id="KW-0547">Nucleotide-binding</keyword>
<keyword evidence="3 10" id="KW-0808">Transferase</keyword>
<dbReference type="AlphaFoldDB" id="A0A8J6P7Z0"/>
<dbReference type="GO" id="GO:0004016">
    <property type="term" value="F:adenylate cyclase activity"/>
    <property type="evidence" value="ECO:0007669"/>
    <property type="project" value="UniProtKB-UniRule"/>
</dbReference>
<evidence type="ECO:0000313" key="13">
    <source>
        <dbReference type="Proteomes" id="UP000632659"/>
    </source>
</evidence>
<dbReference type="PANTHER" id="PTHR34185">
    <property type="entry name" value="DIADENYLATE CYCLASE"/>
    <property type="match status" value="1"/>
</dbReference>
<dbReference type="HAMAP" id="MF_01499">
    <property type="entry name" value="DacA"/>
    <property type="match status" value="1"/>
</dbReference>
<dbReference type="SUPFAM" id="SSF143597">
    <property type="entry name" value="YojJ-like"/>
    <property type="match status" value="1"/>
</dbReference>
<proteinExistence type="inferred from homology"/>
<dbReference type="RefSeq" id="WP_093988850.1">
    <property type="nucleotide sequence ID" value="NZ_FYDD01000003.1"/>
</dbReference>
<evidence type="ECO:0000256" key="1">
    <source>
        <dbReference type="ARBA" id="ARBA00000877"/>
    </source>
</evidence>
<keyword evidence="8 10" id="KW-1133">Transmembrane helix</keyword>
<evidence type="ECO:0000256" key="10">
    <source>
        <dbReference type="HAMAP-Rule" id="MF_01499"/>
    </source>
</evidence>
<dbReference type="PIRSF" id="PIRSF004793">
    <property type="entry name" value="UCP004793"/>
    <property type="match status" value="1"/>
</dbReference>
<comment type="similarity">
    <text evidence="10">Belongs to the adenylate cyclase family. DacA/CdaA subfamily.</text>
</comment>
<dbReference type="GO" id="GO:0006171">
    <property type="term" value="P:cAMP biosynthetic process"/>
    <property type="evidence" value="ECO:0007669"/>
    <property type="project" value="InterPro"/>
</dbReference>
<dbReference type="GO" id="GO:0106408">
    <property type="term" value="F:diadenylate cyclase activity"/>
    <property type="evidence" value="ECO:0007669"/>
    <property type="project" value="UniProtKB-EC"/>
</dbReference>
<dbReference type="GO" id="GO:0005524">
    <property type="term" value="F:ATP binding"/>
    <property type="evidence" value="ECO:0007669"/>
    <property type="project" value="UniProtKB-UniRule"/>
</dbReference>
<dbReference type="EMBL" id="JACRTL010000004">
    <property type="protein sequence ID" value="MBC8611159.1"/>
    <property type="molecule type" value="Genomic_DNA"/>
</dbReference>
<evidence type="ECO:0000256" key="5">
    <source>
        <dbReference type="ARBA" id="ARBA00022695"/>
    </source>
</evidence>
<dbReference type="InterPro" id="IPR050338">
    <property type="entry name" value="DisA"/>
</dbReference>
<dbReference type="PANTHER" id="PTHR34185:SF1">
    <property type="entry name" value="DIADENYLATE CYCLASE"/>
    <property type="match status" value="1"/>
</dbReference>
<dbReference type="OrthoDB" id="9807385at2"/>
<comment type="caution">
    <text evidence="10">Lacks conserved residue(s) required for the propagation of feature annotation.</text>
</comment>
<organism evidence="12 13">
    <name type="scientific">Massiliimalia timonensis</name>
    <dbReference type="NCBI Taxonomy" id="1987501"/>
    <lineage>
        <taxon>Bacteria</taxon>
        <taxon>Bacillati</taxon>
        <taxon>Bacillota</taxon>
        <taxon>Clostridia</taxon>
        <taxon>Eubacteriales</taxon>
        <taxon>Oscillospiraceae</taxon>
        <taxon>Massiliimalia</taxon>
    </lineage>
</organism>
<evidence type="ECO:0000256" key="2">
    <source>
        <dbReference type="ARBA" id="ARBA00022475"/>
    </source>
</evidence>
<evidence type="ECO:0000259" key="11">
    <source>
        <dbReference type="PROSITE" id="PS51794"/>
    </source>
</evidence>
<gene>
    <name evidence="10" type="primary">dacA</name>
    <name evidence="12" type="ORF">H8702_08535</name>
</gene>
<keyword evidence="13" id="KW-1185">Reference proteome</keyword>
<dbReference type="NCBIfam" id="TIGR00159">
    <property type="entry name" value="diadenylate cyclase CdaA"/>
    <property type="match status" value="1"/>
</dbReference>
<dbReference type="FunFam" id="3.40.1700.10:FF:000002">
    <property type="entry name" value="Diadenylate cyclase"/>
    <property type="match status" value="1"/>
</dbReference>
<comment type="catalytic activity">
    <reaction evidence="1 10">
        <text>2 ATP = 3',3'-c-di-AMP + 2 diphosphate</text>
        <dbReference type="Rhea" id="RHEA:35655"/>
        <dbReference type="ChEBI" id="CHEBI:30616"/>
        <dbReference type="ChEBI" id="CHEBI:33019"/>
        <dbReference type="ChEBI" id="CHEBI:71500"/>
        <dbReference type="EC" id="2.7.7.85"/>
    </reaction>
</comment>
<dbReference type="EC" id="2.7.7.85" evidence="10"/>
<comment type="caution">
    <text evidence="12">The sequence shown here is derived from an EMBL/GenBank/DDBJ whole genome shotgun (WGS) entry which is preliminary data.</text>
</comment>
<keyword evidence="7 10" id="KW-0067">ATP-binding</keyword>
<sequence>MQVIQNFFDAVYSVMKGFTLFDLLDIALISYIVYKAFRIVRETRAEQLLKGILLLCLAFFVAKIFQLKTMEFLFTNLFQIGILALIILFQPELRRVLERVGRTKVTSVFTSEASDKHAGEWGRVIPIIVESVQRLSKSTTGALIVIERQTKLGEQIATGVELNAKPSVELFGNIFFVNTPLHDGAVIMRNARVLAAACFLPKPQKEELIATHLGSRHRAAIGISEVSDSITIVVSEETGTVSVAENGELQRGFTSERLATYLTEKLVPQTDKESKKHTFLKGKKK</sequence>
<dbReference type="InterPro" id="IPR045585">
    <property type="entry name" value="CdaA_N"/>
</dbReference>
<evidence type="ECO:0000313" key="12">
    <source>
        <dbReference type="EMBL" id="MBC8611159.1"/>
    </source>
</evidence>
<keyword evidence="2 10" id="KW-1003">Cell membrane</keyword>
<keyword evidence="4 10" id="KW-0812">Transmembrane</keyword>
<evidence type="ECO:0000256" key="7">
    <source>
        <dbReference type="ARBA" id="ARBA00022840"/>
    </source>
</evidence>